<keyword evidence="5 21" id="KW-0121">Carboxypeptidase</keyword>
<dbReference type="EC" id="2.4.99.28" evidence="17"/>
<evidence type="ECO:0000256" key="12">
    <source>
        <dbReference type="ARBA" id="ARBA00022984"/>
    </source>
</evidence>
<gene>
    <name evidence="21" type="ORF">EFP84_14215</name>
</gene>
<reference evidence="21 22" key="1">
    <citation type="submission" date="2018-11" db="EMBL/GenBank/DDBJ databases">
        <title>Complete genome sequence of Leptospira kmetyi isolate LS 001/16 from soil sample associated with a leptospirosis patient in Kelantan.</title>
        <authorList>
            <person name="Muhammad Yusoff F."/>
            <person name="Muhammad Yusoff S."/>
            <person name="Ahmad M.N."/>
            <person name="Yusof N.Y."/>
            <person name="Aziah I."/>
        </authorList>
    </citation>
    <scope>NUCLEOTIDE SEQUENCE [LARGE SCALE GENOMIC DNA]</scope>
    <source>
        <strain evidence="21 22">LS 001/16</strain>
    </source>
</reference>
<feature type="region of interest" description="Disordered" evidence="19">
    <location>
        <begin position="153"/>
        <end position="184"/>
    </location>
</feature>
<keyword evidence="9 20" id="KW-0812">Transmembrane</keyword>
<keyword evidence="14 20" id="KW-0472">Membrane</keyword>
<comment type="pathway">
    <text evidence="2">Cell wall biogenesis; peptidoglycan biosynthesis.</text>
</comment>
<dbReference type="SUPFAM" id="SSF56601">
    <property type="entry name" value="beta-lactamase/transpeptidase-like"/>
    <property type="match status" value="1"/>
</dbReference>
<feature type="compositionally biased region" description="Polar residues" evidence="19">
    <location>
        <begin position="79"/>
        <end position="95"/>
    </location>
</feature>
<dbReference type="InterPro" id="IPR001264">
    <property type="entry name" value="Glyco_trans_51"/>
</dbReference>
<evidence type="ECO:0000256" key="13">
    <source>
        <dbReference type="ARBA" id="ARBA00022989"/>
    </source>
</evidence>
<evidence type="ECO:0000256" key="3">
    <source>
        <dbReference type="ARBA" id="ARBA00007090"/>
    </source>
</evidence>
<evidence type="ECO:0000256" key="10">
    <source>
        <dbReference type="ARBA" id="ARBA00022801"/>
    </source>
</evidence>
<dbReference type="InterPro" id="IPR036950">
    <property type="entry name" value="PBP_transglycosylase"/>
</dbReference>
<keyword evidence="8" id="KW-0808">Transferase</keyword>
<dbReference type="GO" id="GO:0008955">
    <property type="term" value="F:peptidoglycan glycosyltransferase activity"/>
    <property type="evidence" value="ECO:0007669"/>
    <property type="project" value="UniProtKB-EC"/>
</dbReference>
<dbReference type="KEGG" id="lkm:EFP84_14215"/>
<dbReference type="GO" id="GO:0016020">
    <property type="term" value="C:membrane"/>
    <property type="evidence" value="ECO:0007669"/>
    <property type="project" value="UniProtKB-SubCell"/>
</dbReference>
<keyword evidence="16" id="KW-0961">Cell wall biogenesis/degradation</keyword>
<dbReference type="GO" id="GO:0071555">
    <property type="term" value="P:cell wall organization"/>
    <property type="evidence" value="ECO:0007669"/>
    <property type="project" value="UniProtKB-KW"/>
</dbReference>
<dbReference type="AlphaFoldDB" id="A0A5F1Y363"/>
<keyword evidence="6" id="KW-0645">Protease</keyword>
<comment type="similarity">
    <text evidence="3">In the C-terminal section; belongs to the transpeptidase family.</text>
</comment>
<evidence type="ECO:0000256" key="19">
    <source>
        <dbReference type="SAM" id="MobiDB-lite"/>
    </source>
</evidence>
<dbReference type="GO" id="GO:0008658">
    <property type="term" value="F:penicillin binding"/>
    <property type="evidence" value="ECO:0007669"/>
    <property type="project" value="InterPro"/>
</dbReference>
<evidence type="ECO:0000256" key="9">
    <source>
        <dbReference type="ARBA" id="ARBA00022692"/>
    </source>
</evidence>
<comment type="subcellular location">
    <subcellularLocation>
        <location evidence="1">Membrane</location>
    </subcellularLocation>
</comment>
<dbReference type="InterPro" id="IPR012338">
    <property type="entry name" value="Beta-lactam/transpept-like"/>
</dbReference>
<feature type="compositionally biased region" description="Polar residues" evidence="19">
    <location>
        <begin position="103"/>
        <end position="119"/>
    </location>
</feature>
<dbReference type="GO" id="GO:0006508">
    <property type="term" value="P:proteolysis"/>
    <property type="evidence" value="ECO:0007669"/>
    <property type="project" value="UniProtKB-KW"/>
</dbReference>
<dbReference type="SUPFAM" id="SSF53955">
    <property type="entry name" value="Lysozyme-like"/>
    <property type="match status" value="1"/>
</dbReference>
<evidence type="ECO:0000256" key="5">
    <source>
        <dbReference type="ARBA" id="ARBA00022645"/>
    </source>
</evidence>
<evidence type="ECO:0000256" key="16">
    <source>
        <dbReference type="ARBA" id="ARBA00023316"/>
    </source>
</evidence>
<protein>
    <recommendedName>
        <fullName evidence="17">peptidoglycan glycosyltransferase</fullName>
        <ecNumber evidence="17">2.4.99.28</ecNumber>
    </recommendedName>
</protein>
<organism evidence="21 22">
    <name type="scientific">Leptospira kmetyi</name>
    <dbReference type="NCBI Taxonomy" id="408139"/>
    <lineage>
        <taxon>Bacteria</taxon>
        <taxon>Pseudomonadati</taxon>
        <taxon>Spirochaetota</taxon>
        <taxon>Spirochaetia</taxon>
        <taxon>Leptospirales</taxon>
        <taxon>Leptospiraceae</taxon>
        <taxon>Leptospira</taxon>
    </lineage>
</organism>
<dbReference type="InterPro" id="IPR023346">
    <property type="entry name" value="Lysozyme-like_dom_sf"/>
</dbReference>
<evidence type="ECO:0000256" key="17">
    <source>
        <dbReference type="ARBA" id="ARBA00044770"/>
    </source>
</evidence>
<dbReference type="GO" id="GO:0030288">
    <property type="term" value="C:outer membrane-bounded periplasmic space"/>
    <property type="evidence" value="ECO:0007669"/>
    <property type="project" value="TreeGrafter"/>
</dbReference>
<feature type="compositionally biased region" description="Low complexity" evidence="19">
    <location>
        <begin position="165"/>
        <end position="182"/>
    </location>
</feature>
<dbReference type="Gene3D" id="3.40.710.10">
    <property type="entry name" value="DD-peptidase/beta-lactamase superfamily"/>
    <property type="match status" value="1"/>
</dbReference>
<sequence>MMETGIQTLRSTRFLCPDCGTTSRLPEGVPTGSVFRLTCYQCGHKALVRMELPKPPPPSVPSRVESIAPSNEIIRRPESPNNVGSPTFQTPPQLKQRSEQRPSEPSFSPNTVLPSASPSPSEPTGPGILERMGESFSQLQTRLKEKVWELTQKFQGSRKGPQPDSLLSNSSASGSAASSSALSEERPLLKREKISFEEKPFFSVRREIENDGQPRIKTLAERLREQVAGKRIQLPNVVLLSAGVVVSLLLVGMILFWVGVITREAELKEMISLFYNHQPSVIYDRDGKKVSEIFAKKTSNLEWDAYPENLKKIVLLVEDRRFFSHSGINYMSVLRAIFVNITSFRFKQGASTITQQLARILLDDREKSLVRKIKEAQLAFALEYSYEKKQILLYYLNNVYLGHGAFGFASAAEFYFKKTPAELNTEEMIVLASLASAPNRFSPLKNPDLSRQRVNAIIHSFREDEILKENPKTKLDEIYLSFHMRSPGETVFGNRRDHSPYVTEHVRKFLNSLYPDSNIYETGGFSIYTTIAEPVQAELPKIVKTYVDNVQKNGLVRKTKLTDNKNSSETAVFRRYVQDLSPALELFIDTDSFSGANESGLQVALVAVDPATGEILLMHGGSEFKADNQLDRTTAMKRQTGSSIKPILYSAAIETGLINASSRILDAPLIYRNQTGNWSPENIGNQYDGDISVRLALAKSKNTAAVQIAEKLGISRIQDFFQKYFFPDSKVLQSRFRGDLSLALGSLEISPLEMALAYSAFANDGTIKRPYLIQKITDRSGKIIYEKKSTDEFGLKVPEERKVLSSQVSEIMIDLLHGSANSAGVRNTGYKGEVAGKTGTTNDNRDNWFVGVRPGLSMAIWLGYDDPSFGLGSSALGGTVAAPLWGTVAKIFEAAEDSDEKRKYPISEHALSATVCEESGKLPGPSCKHTRKELFKSGTVPSEVCPLNHGADAKREVLRNVF</sequence>
<dbReference type="InterPro" id="IPR001460">
    <property type="entry name" value="PCN-bd_Tpept"/>
</dbReference>
<keyword evidence="7" id="KW-0328">Glycosyltransferase</keyword>
<dbReference type="InterPro" id="IPR050396">
    <property type="entry name" value="Glycosyltr_51/Transpeptidase"/>
</dbReference>
<keyword evidence="13 20" id="KW-1133">Transmembrane helix</keyword>
<dbReference type="PANTHER" id="PTHR32282:SF27">
    <property type="entry name" value="PENICILLIN-BINDING PROTEIN 1A"/>
    <property type="match status" value="1"/>
</dbReference>
<dbReference type="GO" id="GO:0009252">
    <property type="term" value="P:peptidoglycan biosynthetic process"/>
    <property type="evidence" value="ECO:0007669"/>
    <property type="project" value="UniProtKB-KW"/>
</dbReference>
<evidence type="ECO:0000313" key="21">
    <source>
        <dbReference type="EMBL" id="AYV56541.1"/>
    </source>
</evidence>
<evidence type="ECO:0000256" key="14">
    <source>
        <dbReference type="ARBA" id="ARBA00023136"/>
    </source>
</evidence>
<name>A0A5F1Y363_9LEPT</name>
<keyword evidence="11" id="KW-0133">Cell shape</keyword>
<evidence type="ECO:0000256" key="11">
    <source>
        <dbReference type="ARBA" id="ARBA00022960"/>
    </source>
</evidence>
<dbReference type="EMBL" id="CP033614">
    <property type="protein sequence ID" value="AYV56541.1"/>
    <property type="molecule type" value="Genomic_DNA"/>
</dbReference>
<dbReference type="FunFam" id="1.10.3810.10:FF:000017">
    <property type="entry name" value="Transglycosylase"/>
    <property type="match status" value="1"/>
</dbReference>
<evidence type="ECO:0000256" key="2">
    <source>
        <dbReference type="ARBA" id="ARBA00004752"/>
    </source>
</evidence>
<feature type="region of interest" description="Disordered" evidence="19">
    <location>
        <begin position="72"/>
        <end position="130"/>
    </location>
</feature>
<comment type="catalytic activity">
    <reaction evidence="18">
        <text>[GlcNAc-(1-&gt;4)-Mur2Ac(oyl-L-Ala-gamma-D-Glu-L-Lys-D-Ala-D-Ala)](n)-di-trans,octa-cis-undecaprenyl diphosphate + beta-D-GlcNAc-(1-&gt;4)-Mur2Ac(oyl-L-Ala-gamma-D-Glu-L-Lys-D-Ala-D-Ala)-di-trans,octa-cis-undecaprenyl diphosphate = [GlcNAc-(1-&gt;4)-Mur2Ac(oyl-L-Ala-gamma-D-Glu-L-Lys-D-Ala-D-Ala)](n+1)-di-trans,octa-cis-undecaprenyl diphosphate + di-trans,octa-cis-undecaprenyl diphosphate + H(+)</text>
        <dbReference type="Rhea" id="RHEA:23708"/>
        <dbReference type="Rhea" id="RHEA-COMP:9602"/>
        <dbReference type="Rhea" id="RHEA-COMP:9603"/>
        <dbReference type="ChEBI" id="CHEBI:15378"/>
        <dbReference type="ChEBI" id="CHEBI:58405"/>
        <dbReference type="ChEBI" id="CHEBI:60033"/>
        <dbReference type="ChEBI" id="CHEBI:78435"/>
        <dbReference type="EC" id="2.4.99.28"/>
    </reaction>
</comment>
<keyword evidence="12" id="KW-0573">Peptidoglycan synthesis</keyword>
<keyword evidence="15" id="KW-0511">Multifunctional enzyme</keyword>
<dbReference type="GO" id="GO:0004180">
    <property type="term" value="F:carboxypeptidase activity"/>
    <property type="evidence" value="ECO:0007669"/>
    <property type="project" value="UniProtKB-KW"/>
</dbReference>
<dbReference type="Gene3D" id="1.10.3810.10">
    <property type="entry name" value="Biosynthetic peptidoglycan transglycosylase-like"/>
    <property type="match status" value="1"/>
</dbReference>
<evidence type="ECO:0000256" key="4">
    <source>
        <dbReference type="ARBA" id="ARBA00007739"/>
    </source>
</evidence>
<evidence type="ECO:0000256" key="8">
    <source>
        <dbReference type="ARBA" id="ARBA00022679"/>
    </source>
</evidence>
<evidence type="ECO:0000313" key="22">
    <source>
        <dbReference type="Proteomes" id="UP000276407"/>
    </source>
</evidence>
<evidence type="ECO:0000256" key="15">
    <source>
        <dbReference type="ARBA" id="ARBA00023268"/>
    </source>
</evidence>
<comment type="similarity">
    <text evidence="4">In the N-terminal section; belongs to the glycosyltransferase 51 family.</text>
</comment>
<dbReference type="Proteomes" id="UP000276407">
    <property type="component" value="Chromosome 1"/>
</dbReference>
<feature type="transmembrane region" description="Helical" evidence="20">
    <location>
        <begin position="237"/>
        <end position="260"/>
    </location>
</feature>
<dbReference type="Pfam" id="PF00912">
    <property type="entry name" value="Transgly"/>
    <property type="match status" value="1"/>
</dbReference>
<dbReference type="GO" id="GO:0008360">
    <property type="term" value="P:regulation of cell shape"/>
    <property type="evidence" value="ECO:0007669"/>
    <property type="project" value="UniProtKB-KW"/>
</dbReference>
<evidence type="ECO:0000256" key="7">
    <source>
        <dbReference type="ARBA" id="ARBA00022676"/>
    </source>
</evidence>
<keyword evidence="10" id="KW-0378">Hydrolase</keyword>
<proteinExistence type="inferred from homology"/>
<evidence type="ECO:0000256" key="6">
    <source>
        <dbReference type="ARBA" id="ARBA00022670"/>
    </source>
</evidence>
<evidence type="ECO:0000256" key="1">
    <source>
        <dbReference type="ARBA" id="ARBA00004370"/>
    </source>
</evidence>
<dbReference type="Pfam" id="PF00905">
    <property type="entry name" value="Transpeptidase"/>
    <property type="match status" value="1"/>
</dbReference>
<evidence type="ECO:0000256" key="18">
    <source>
        <dbReference type="ARBA" id="ARBA00049902"/>
    </source>
</evidence>
<evidence type="ECO:0000256" key="20">
    <source>
        <dbReference type="SAM" id="Phobius"/>
    </source>
</evidence>
<dbReference type="PANTHER" id="PTHR32282">
    <property type="entry name" value="BINDING PROTEIN TRANSPEPTIDASE, PUTATIVE-RELATED"/>
    <property type="match status" value="1"/>
</dbReference>
<accession>A0A5F1Y363</accession>